<dbReference type="AlphaFoldDB" id="A0A2M7VF35"/>
<dbReference type="EMBL" id="PFPO01000043">
    <property type="protein sequence ID" value="PIZ99186.1"/>
    <property type="molecule type" value="Genomic_DNA"/>
</dbReference>
<dbReference type="Proteomes" id="UP000230405">
    <property type="component" value="Unassembled WGS sequence"/>
</dbReference>
<sequence length="152" mass="17840">MKVQTVFLNPTYSKEEYCQLLNNKGIISSPEIASSLTDYIFDYTVDDLQSENIPSLELLKKMVKKEDITVQKEIIQVLIEHYDKRVADYQSQYGYYGKRAINQVKQQGWFECLRAQKVFQLLYRILTGEDFVSFYGSIFFNQVSNLDEQALF</sequence>
<evidence type="ECO:0000313" key="2">
    <source>
        <dbReference type="Proteomes" id="UP000230405"/>
    </source>
</evidence>
<reference evidence="2" key="1">
    <citation type="submission" date="2017-09" db="EMBL/GenBank/DDBJ databases">
        <title>Depth-based differentiation of microbial function through sediment-hosted aquifers and enrichment of novel symbionts in the deep terrestrial subsurface.</title>
        <authorList>
            <person name="Probst A.J."/>
            <person name="Ladd B."/>
            <person name="Jarett J.K."/>
            <person name="Geller-Mcgrath D.E."/>
            <person name="Sieber C.M.K."/>
            <person name="Emerson J.B."/>
            <person name="Anantharaman K."/>
            <person name="Thomas B.C."/>
            <person name="Malmstrom R."/>
            <person name="Stieglmeier M."/>
            <person name="Klingl A."/>
            <person name="Woyke T."/>
            <person name="Ryan C.M."/>
            <person name="Banfield J.F."/>
        </authorList>
    </citation>
    <scope>NUCLEOTIDE SEQUENCE [LARGE SCALE GENOMIC DNA]</scope>
</reference>
<organism evidence="1 2">
    <name type="scientific">Candidatus Komeilibacteria bacterium CG_4_10_14_0_2_um_filter_37_10</name>
    <dbReference type="NCBI Taxonomy" id="1974470"/>
    <lineage>
        <taxon>Bacteria</taxon>
        <taxon>Candidatus Komeiliibacteriota</taxon>
    </lineage>
</organism>
<protein>
    <submittedName>
        <fullName evidence="1">Uncharacterized protein</fullName>
    </submittedName>
</protein>
<comment type="caution">
    <text evidence="1">The sequence shown here is derived from an EMBL/GenBank/DDBJ whole genome shotgun (WGS) entry which is preliminary data.</text>
</comment>
<evidence type="ECO:0000313" key="1">
    <source>
        <dbReference type="EMBL" id="PIZ99186.1"/>
    </source>
</evidence>
<gene>
    <name evidence="1" type="ORF">COX77_02260</name>
</gene>
<name>A0A2M7VF35_9BACT</name>
<accession>A0A2M7VF35</accession>
<proteinExistence type="predicted"/>